<reference evidence="3 4" key="1">
    <citation type="submission" date="2020-08" db="EMBL/GenBank/DDBJ databases">
        <title>Genomic Encyclopedia of Type Strains, Phase III (KMG-III): the genomes of soil and plant-associated and newly described type strains.</title>
        <authorList>
            <person name="Whitman W."/>
        </authorList>
    </citation>
    <scope>NUCLEOTIDE SEQUENCE [LARGE SCALE GENOMIC DNA]</scope>
    <source>
        <strain evidence="3 4">CECT 4462</strain>
    </source>
</reference>
<keyword evidence="4" id="KW-1185">Reference proteome</keyword>
<dbReference type="Pfam" id="PF25583">
    <property type="entry name" value="WCX"/>
    <property type="match status" value="1"/>
</dbReference>
<feature type="domain" description="WCX" evidence="2">
    <location>
        <begin position="257"/>
        <end position="330"/>
    </location>
</feature>
<comment type="caution">
    <text evidence="3">The sequence shown here is derived from an EMBL/GenBank/DDBJ whole genome shotgun (WGS) entry which is preliminary data.</text>
</comment>
<protein>
    <submittedName>
        <fullName evidence="3">Putative DNA-binding transcriptional regulator YafY</fullName>
    </submittedName>
</protein>
<name>A0A839T3I6_AZOMA</name>
<dbReference type="PANTHER" id="PTHR34580">
    <property type="match status" value="1"/>
</dbReference>
<dbReference type="RefSeq" id="WP_183165301.1">
    <property type="nucleotide sequence ID" value="NZ_JACHXI010000002.1"/>
</dbReference>
<proteinExistence type="predicted"/>
<dbReference type="InterPro" id="IPR057727">
    <property type="entry name" value="WCX_dom"/>
</dbReference>
<organism evidence="3 4">
    <name type="scientific">Azomonas macrocytogenes</name>
    <name type="common">Azotobacter macrocytogenes</name>
    <dbReference type="NCBI Taxonomy" id="69962"/>
    <lineage>
        <taxon>Bacteria</taxon>
        <taxon>Pseudomonadati</taxon>
        <taxon>Pseudomonadota</taxon>
        <taxon>Gammaproteobacteria</taxon>
        <taxon>Pseudomonadales</taxon>
        <taxon>Pseudomonadaceae</taxon>
        <taxon>Azomonas</taxon>
    </lineage>
</organism>
<accession>A0A839T3I6</accession>
<dbReference type="Proteomes" id="UP000549250">
    <property type="component" value="Unassembled WGS sequence"/>
</dbReference>
<dbReference type="Pfam" id="PF13280">
    <property type="entry name" value="WYL"/>
    <property type="match status" value="1"/>
</dbReference>
<evidence type="ECO:0000259" key="2">
    <source>
        <dbReference type="Pfam" id="PF25583"/>
    </source>
</evidence>
<evidence type="ECO:0000313" key="3">
    <source>
        <dbReference type="EMBL" id="MBB3102303.1"/>
    </source>
</evidence>
<keyword evidence="3" id="KW-0238">DNA-binding</keyword>
<sequence length="352" mass="39840">MPDSTSRNTLSRQWELLKCLPGRAPGVTCAQLQAYLQDMGYQVSKRTIERDLQNLSGLFPLQCNDRGTPWGWFWAPGATLELPGMGLGEALSLVLVEKALHFMLPVGLRQGLEPRFRQARRKLESLAEGNATARWLGKVASVQPELSLQAPEIDEVLLETIQRGLLEEQQLHCHYYAAHQDRERELTLNPLALVQRGLITYLIATAQPYTDVRQYAIHRFRQVELLPTPTVGGEQFDLQTYLDSNALQFGPTGKILLQAWISSSLARLIKETPFSSDMTLEPLVEGYRLQATVSDSWQLRWWLLQQGESLCVEAPEDLRAFMRETLRRTLLRYNAPGIGSNHQATTGRECDI</sequence>
<dbReference type="AlphaFoldDB" id="A0A839T3I6"/>
<dbReference type="InterPro" id="IPR051534">
    <property type="entry name" value="CBASS_pafABC_assoc_protein"/>
</dbReference>
<evidence type="ECO:0000313" key="4">
    <source>
        <dbReference type="Proteomes" id="UP000549250"/>
    </source>
</evidence>
<gene>
    <name evidence="3" type="ORF">FHR87_000676</name>
</gene>
<dbReference type="GO" id="GO:0003677">
    <property type="term" value="F:DNA binding"/>
    <property type="evidence" value="ECO:0007669"/>
    <property type="project" value="UniProtKB-KW"/>
</dbReference>
<feature type="domain" description="WYL" evidence="1">
    <location>
        <begin position="157"/>
        <end position="225"/>
    </location>
</feature>
<dbReference type="PROSITE" id="PS52050">
    <property type="entry name" value="WYL"/>
    <property type="match status" value="1"/>
</dbReference>
<dbReference type="InterPro" id="IPR026881">
    <property type="entry name" value="WYL_dom"/>
</dbReference>
<dbReference type="PANTHER" id="PTHR34580:SF1">
    <property type="entry name" value="PROTEIN PAFC"/>
    <property type="match status" value="1"/>
</dbReference>
<evidence type="ECO:0000259" key="1">
    <source>
        <dbReference type="Pfam" id="PF13280"/>
    </source>
</evidence>
<dbReference type="EMBL" id="JACHXI010000002">
    <property type="protein sequence ID" value="MBB3102303.1"/>
    <property type="molecule type" value="Genomic_DNA"/>
</dbReference>